<dbReference type="AlphaFoldDB" id="A0A6N3DKY3"/>
<protein>
    <submittedName>
        <fullName evidence="2">MarR family protein</fullName>
    </submittedName>
</protein>
<dbReference type="RefSeq" id="WP_021840194.1">
    <property type="nucleotide sequence ID" value="NZ_CACRUX010000058.1"/>
</dbReference>
<name>A0A6N3DKY3_9FIRM</name>
<accession>A0A6N3DKY3</accession>
<dbReference type="GO" id="GO:0003700">
    <property type="term" value="F:DNA-binding transcription factor activity"/>
    <property type="evidence" value="ECO:0007669"/>
    <property type="project" value="InterPro"/>
</dbReference>
<evidence type="ECO:0000313" key="2">
    <source>
        <dbReference type="EMBL" id="VYU29846.1"/>
    </source>
</evidence>
<dbReference type="SUPFAM" id="SSF46785">
    <property type="entry name" value="Winged helix' DNA-binding domain"/>
    <property type="match status" value="1"/>
</dbReference>
<dbReference type="Gene3D" id="1.10.10.10">
    <property type="entry name" value="Winged helix-like DNA-binding domain superfamily/Winged helix DNA-binding domain"/>
    <property type="match status" value="1"/>
</dbReference>
<organism evidence="2">
    <name type="scientific">Veillonella ratti</name>
    <dbReference type="NCBI Taxonomy" id="103892"/>
    <lineage>
        <taxon>Bacteria</taxon>
        <taxon>Bacillati</taxon>
        <taxon>Bacillota</taxon>
        <taxon>Negativicutes</taxon>
        <taxon>Veillonellales</taxon>
        <taxon>Veillonellaceae</taxon>
        <taxon>Veillonella</taxon>
    </lineage>
</organism>
<proteinExistence type="predicted"/>
<dbReference type="InterPro" id="IPR036388">
    <property type="entry name" value="WH-like_DNA-bd_sf"/>
</dbReference>
<dbReference type="InterPro" id="IPR036390">
    <property type="entry name" value="WH_DNA-bd_sf"/>
</dbReference>
<sequence>MAFMDQWLADIRRVKDITDALSKELEARTSLTLNGYYVLYFLAHSEEKKMRLNILQEYMGLSQSAMSRMIVRMEGSNCGSIRRVDCDCDKRGVYIAITDCGLKRLTEAKTVVEEVLQRYYK</sequence>
<evidence type="ECO:0000259" key="1">
    <source>
        <dbReference type="SMART" id="SM00347"/>
    </source>
</evidence>
<dbReference type="InterPro" id="IPR000835">
    <property type="entry name" value="HTH_MarR-typ"/>
</dbReference>
<dbReference type="PANTHER" id="PTHR33164:SF94">
    <property type="entry name" value="TRANSCRIPTIONAL REGULATORY PROTEIN-RELATED"/>
    <property type="match status" value="1"/>
</dbReference>
<dbReference type="InterPro" id="IPR039422">
    <property type="entry name" value="MarR/SlyA-like"/>
</dbReference>
<reference evidence="2" key="1">
    <citation type="submission" date="2019-11" db="EMBL/GenBank/DDBJ databases">
        <authorList>
            <person name="Feng L."/>
        </authorList>
    </citation>
    <scope>NUCLEOTIDE SEQUENCE</scope>
    <source>
        <strain evidence="2">VrattiLFYP33</strain>
    </source>
</reference>
<feature type="domain" description="HTH marR-type" evidence="1">
    <location>
        <begin position="24"/>
        <end position="121"/>
    </location>
</feature>
<dbReference type="EMBL" id="CACRUX010000058">
    <property type="protein sequence ID" value="VYU29846.1"/>
    <property type="molecule type" value="Genomic_DNA"/>
</dbReference>
<dbReference type="PANTHER" id="PTHR33164">
    <property type="entry name" value="TRANSCRIPTIONAL REGULATOR, MARR FAMILY"/>
    <property type="match status" value="1"/>
</dbReference>
<gene>
    <name evidence="2" type="ORF">VRLFYP33_01681</name>
</gene>
<dbReference type="SMART" id="SM00347">
    <property type="entry name" value="HTH_MARR"/>
    <property type="match status" value="1"/>
</dbReference>
<dbReference type="GO" id="GO:0006950">
    <property type="term" value="P:response to stress"/>
    <property type="evidence" value="ECO:0007669"/>
    <property type="project" value="TreeGrafter"/>
</dbReference>